<dbReference type="EMBL" id="JBHULE010000002">
    <property type="protein sequence ID" value="MFD2561552.1"/>
    <property type="molecule type" value="Genomic_DNA"/>
</dbReference>
<protein>
    <submittedName>
        <fullName evidence="1">Uncharacterized protein</fullName>
    </submittedName>
</protein>
<comment type="caution">
    <text evidence="1">The sequence shown here is derived from an EMBL/GenBank/DDBJ whole genome shotgun (WGS) entry which is preliminary data.</text>
</comment>
<gene>
    <name evidence="1" type="ORF">ACFSR1_02650</name>
</gene>
<name>A0ABW5L9H8_9FLAO</name>
<evidence type="ECO:0000313" key="1">
    <source>
        <dbReference type="EMBL" id="MFD2561552.1"/>
    </source>
</evidence>
<proteinExistence type="predicted"/>
<accession>A0ABW5L9H8</accession>
<sequence>MGISTTESGKYIGYTMSWDNFDKPTLYFEHGRYTQSHKHITNIGWHPNDQYHYAGNISKEKHDYYNSIRAERNPGDREAKEKFKEEFMGGHYNSEADDALLFECSSNNHRSWAGHPSRSKLIRVGDGGFNSKYDDEYARGVLKNGKIA</sequence>
<evidence type="ECO:0000313" key="2">
    <source>
        <dbReference type="Proteomes" id="UP001597319"/>
    </source>
</evidence>
<dbReference type="RefSeq" id="WP_378289343.1">
    <property type="nucleotide sequence ID" value="NZ_JBHULE010000002.1"/>
</dbReference>
<dbReference type="Proteomes" id="UP001597319">
    <property type="component" value="Unassembled WGS sequence"/>
</dbReference>
<keyword evidence="2" id="KW-1185">Reference proteome</keyword>
<organism evidence="1 2">
    <name type="scientific">Aquimarina rubra</name>
    <dbReference type="NCBI Taxonomy" id="1920033"/>
    <lineage>
        <taxon>Bacteria</taxon>
        <taxon>Pseudomonadati</taxon>
        <taxon>Bacteroidota</taxon>
        <taxon>Flavobacteriia</taxon>
        <taxon>Flavobacteriales</taxon>
        <taxon>Flavobacteriaceae</taxon>
        <taxon>Aquimarina</taxon>
    </lineage>
</organism>
<reference evidence="2" key="1">
    <citation type="journal article" date="2019" name="Int. J. Syst. Evol. Microbiol.">
        <title>The Global Catalogue of Microorganisms (GCM) 10K type strain sequencing project: providing services to taxonomists for standard genome sequencing and annotation.</title>
        <authorList>
            <consortium name="The Broad Institute Genomics Platform"/>
            <consortium name="The Broad Institute Genome Sequencing Center for Infectious Disease"/>
            <person name="Wu L."/>
            <person name="Ma J."/>
        </authorList>
    </citation>
    <scope>NUCLEOTIDE SEQUENCE [LARGE SCALE GENOMIC DNA]</scope>
    <source>
        <strain evidence="2">KCTC 52274</strain>
    </source>
</reference>